<protein>
    <submittedName>
        <fullName evidence="1">Uncharacterized protein</fullName>
    </submittedName>
</protein>
<reference evidence="1 2" key="1">
    <citation type="submission" date="2019-11" db="EMBL/GenBank/DDBJ databases">
        <title>Genome sequences of 17 halophilic strains isolated from different environments.</title>
        <authorList>
            <person name="Furrow R.E."/>
        </authorList>
    </citation>
    <scope>NUCLEOTIDE SEQUENCE [LARGE SCALE GENOMIC DNA]</scope>
    <source>
        <strain evidence="1 2">22514_16_FS</strain>
    </source>
</reference>
<dbReference type="InterPro" id="IPR024036">
    <property type="entry name" value="tRNA-dHydroUridine_Synthase_C"/>
</dbReference>
<organism evidence="1 2">
    <name type="scientific">Pontibacillus yanchengensis</name>
    <dbReference type="NCBI Taxonomy" id="462910"/>
    <lineage>
        <taxon>Bacteria</taxon>
        <taxon>Bacillati</taxon>
        <taxon>Bacillota</taxon>
        <taxon>Bacilli</taxon>
        <taxon>Bacillales</taxon>
        <taxon>Bacillaceae</taxon>
        <taxon>Pontibacillus</taxon>
    </lineage>
</organism>
<evidence type="ECO:0000313" key="1">
    <source>
        <dbReference type="EMBL" id="MYL35977.1"/>
    </source>
</evidence>
<dbReference type="RefSeq" id="WP_160850518.1">
    <property type="nucleotide sequence ID" value="NZ_WMEU01000014.1"/>
</dbReference>
<gene>
    <name evidence="1" type="ORF">GLW05_20615</name>
</gene>
<comment type="caution">
    <text evidence="1">The sequence shown here is derived from an EMBL/GenBank/DDBJ whole genome shotgun (WGS) entry which is preliminary data.</text>
</comment>
<dbReference type="EMBL" id="WMEQ01000024">
    <property type="protein sequence ID" value="MYL35977.1"/>
    <property type="molecule type" value="Genomic_DNA"/>
</dbReference>
<dbReference type="GO" id="GO:0016491">
    <property type="term" value="F:oxidoreductase activity"/>
    <property type="evidence" value="ECO:0007669"/>
    <property type="project" value="InterPro"/>
</dbReference>
<name>A0A6I5A6P1_9BACI</name>
<evidence type="ECO:0000313" key="2">
    <source>
        <dbReference type="Proteomes" id="UP000468638"/>
    </source>
</evidence>
<accession>A0A6I5A6P1</accession>
<dbReference type="Gene3D" id="1.10.1200.80">
    <property type="entry name" value="Putative flavin oxidoreducatase, domain 2"/>
    <property type="match status" value="1"/>
</dbReference>
<sequence length="60" mass="7234">MMVKRTAIMETREHATWYLKVLKENGKVRNRINEATSRERLLKILNEFVEELQTRMKVSL</sequence>
<dbReference type="AlphaFoldDB" id="A0A6I5A6P1"/>
<proteinExistence type="predicted"/>
<dbReference type="Proteomes" id="UP000468638">
    <property type="component" value="Unassembled WGS sequence"/>
</dbReference>